<sequence>MDEAYVERVLALVESIPRGRVLTYGAVAEHLAAGYGPRYVGRIMSQYGHAVCWWRVIRADGTMAPPLMIEAQQHWHEEDTPVRRGRVDLARALWPVDETPAP</sequence>
<dbReference type="InterPro" id="IPR014048">
    <property type="entry name" value="MethylDNA_cys_MeTrfase_DNA-bd"/>
</dbReference>
<accession>A0ABP5HHU9</accession>
<dbReference type="CDD" id="cd06445">
    <property type="entry name" value="ATase"/>
    <property type="match status" value="1"/>
</dbReference>
<dbReference type="InterPro" id="IPR036217">
    <property type="entry name" value="MethylDNA_cys_MeTrfase_DNAb"/>
</dbReference>
<keyword evidence="1" id="KW-0227">DNA damage</keyword>
<evidence type="ECO:0000256" key="1">
    <source>
        <dbReference type="ARBA" id="ARBA00022763"/>
    </source>
</evidence>
<dbReference type="EMBL" id="BAAAPY010000004">
    <property type="protein sequence ID" value="GAA2077291.1"/>
    <property type="molecule type" value="Genomic_DNA"/>
</dbReference>
<protein>
    <recommendedName>
        <fullName evidence="2">Methylated-DNA-[protein]-cysteine S-methyltransferase DNA binding domain-containing protein</fullName>
    </recommendedName>
</protein>
<dbReference type="PANTHER" id="PTHR42942:SF1">
    <property type="entry name" value="ALKYLTRANSFERASE-LIKE PROTEIN 1"/>
    <property type="match status" value="1"/>
</dbReference>
<feature type="domain" description="Methylated-DNA-[protein]-cysteine S-methyltransferase DNA binding" evidence="2">
    <location>
        <begin position="7"/>
        <end position="66"/>
    </location>
</feature>
<evidence type="ECO:0000313" key="3">
    <source>
        <dbReference type="EMBL" id="GAA2077291.1"/>
    </source>
</evidence>
<dbReference type="Proteomes" id="UP001501480">
    <property type="component" value="Unassembled WGS sequence"/>
</dbReference>
<dbReference type="PANTHER" id="PTHR42942">
    <property type="entry name" value="6-O-METHYLGUANINE DNA METHYLTRANSFERASE"/>
    <property type="match status" value="1"/>
</dbReference>
<dbReference type="Pfam" id="PF01035">
    <property type="entry name" value="DNA_binding_1"/>
    <property type="match status" value="1"/>
</dbReference>
<proteinExistence type="predicted"/>
<organism evidence="3 4">
    <name type="scientific">Aeromicrobium halocynthiae</name>
    <dbReference type="NCBI Taxonomy" id="560557"/>
    <lineage>
        <taxon>Bacteria</taxon>
        <taxon>Bacillati</taxon>
        <taxon>Actinomycetota</taxon>
        <taxon>Actinomycetes</taxon>
        <taxon>Propionibacteriales</taxon>
        <taxon>Nocardioidaceae</taxon>
        <taxon>Aeromicrobium</taxon>
    </lineage>
</organism>
<evidence type="ECO:0000313" key="4">
    <source>
        <dbReference type="Proteomes" id="UP001501480"/>
    </source>
</evidence>
<reference evidence="4" key="1">
    <citation type="journal article" date="2019" name="Int. J. Syst. Evol. Microbiol.">
        <title>The Global Catalogue of Microorganisms (GCM) 10K type strain sequencing project: providing services to taxonomists for standard genome sequencing and annotation.</title>
        <authorList>
            <consortium name="The Broad Institute Genomics Platform"/>
            <consortium name="The Broad Institute Genome Sequencing Center for Infectious Disease"/>
            <person name="Wu L."/>
            <person name="Ma J."/>
        </authorList>
    </citation>
    <scope>NUCLEOTIDE SEQUENCE [LARGE SCALE GENOMIC DNA]</scope>
    <source>
        <strain evidence="4">JCM 15749</strain>
    </source>
</reference>
<dbReference type="InterPro" id="IPR036388">
    <property type="entry name" value="WH-like_DNA-bd_sf"/>
</dbReference>
<gene>
    <name evidence="3" type="ORF">GCM10009821_16110</name>
</gene>
<keyword evidence="4" id="KW-1185">Reference proteome</keyword>
<dbReference type="RefSeq" id="WP_344326763.1">
    <property type="nucleotide sequence ID" value="NZ_BAAAPY010000004.1"/>
</dbReference>
<dbReference type="InterPro" id="IPR052520">
    <property type="entry name" value="ATL_DNA_repair"/>
</dbReference>
<dbReference type="Gene3D" id="1.10.10.10">
    <property type="entry name" value="Winged helix-like DNA-binding domain superfamily/Winged helix DNA-binding domain"/>
    <property type="match status" value="1"/>
</dbReference>
<evidence type="ECO:0000259" key="2">
    <source>
        <dbReference type="Pfam" id="PF01035"/>
    </source>
</evidence>
<name>A0ABP5HHU9_9ACTN</name>
<dbReference type="SUPFAM" id="SSF46767">
    <property type="entry name" value="Methylated DNA-protein cysteine methyltransferase, C-terminal domain"/>
    <property type="match status" value="1"/>
</dbReference>
<comment type="caution">
    <text evidence="3">The sequence shown here is derived from an EMBL/GenBank/DDBJ whole genome shotgun (WGS) entry which is preliminary data.</text>
</comment>